<evidence type="ECO:0000313" key="2">
    <source>
        <dbReference type="Proteomes" id="UP000249819"/>
    </source>
</evidence>
<comment type="caution">
    <text evidence="1">The sequence shown here is derived from an EMBL/GenBank/DDBJ whole genome shotgun (WGS) entry which is preliminary data.</text>
</comment>
<gene>
    <name evidence="1" type="ORF">CLV59_101899</name>
</gene>
<proteinExistence type="predicted"/>
<sequence>MGVQMINGSEYFLSGTEENISGANLLFWGADALIKSVPALQREPYLLLIEFSFLQQLYDIG</sequence>
<organism evidence="1 2">
    <name type="scientific">Chitinophaga dinghuensis</name>
    <dbReference type="NCBI Taxonomy" id="1539050"/>
    <lineage>
        <taxon>Bacteria</taxon>
        <taxon>Pseudomonadati</taxon>
        <taxon>Bacteroidota</taxon>
        <taxon>Chitinophagia</taxon>
        <taxon>Chitinophagales</taxon>
        <taxon>Chitinophagaceae</taxon>
        <taxon>Chitinophaga</taxon>
    </lineage>
</organism>
<dbReference type="EMBL" id="QLMA01000001">
    <property type="protein sequence ID" value="RAJ88132.1"/>
    <property type="molecule type" value="Genomic_DNA"/>
</dbReference>
<keyword evidence="2" id="KW-1185">Reference proteome</keyword>
<evidence type="ECO:0000313" key="1">
    <source>
        <dbReference type="EMBL" id="RAJ88132.1"/>
    </source>
</evidence>
<accession>A0A327WDZ6</accession>
<name>A0A327WDZ6_9BACT</name>
<protein>
    <submittedName>
        <fullName evidence="1">Uncharacterized protein</fullName>
    </submittedName>
</protein>
<dbReference type="AlphaFoldDB" id="A0A327WDZ6"/>
<reference evidence="1 2" key="1">
    <citation type="submission" date="2018-06" db="EMBL/GenBank/DDBJ databases">
        <title>Genomic Encyclopedia of Archaeal and Bacterial Type Strains, Phase II (KMG-II): from individual species to whole genera.</title>
        <authorList>
            <person name="Goeker M."/>
        </authorList>
    </citation>
    <scope>NUCLEOTIDE SEQUENCE [LARGE SCALE GENOMIC DNA]</scope>
    <source>
        <strain evidence="1 2">DSM 29821</strain>
    </source>
</reference>
<dbReference type="Proteomes" id="UP000249819">
    <property type="component" value="Unassembled WGS sequence"/>
</dbReference>